<comment type="function">
    <text evidence="1">Putative mitochondrial redox protein which could be involved in the reduction of small toxic molecules.</text>
</comment>
<evidence type="ECO:0000256" key="2">
    <source>
        <dbReference type="ARBA" id="ARBA00004173"/>
    </source>
</evidence>
<dbReference type="InterPro" id="IPR036249">
    <property type="entry name" value="Thioredoxin-like_sf"/>
</dbReference>
<accession>A0A0F4ZBM2</accession>
<organism evidence="7 8">
    <name type="scientific">Thielaviopsis punctulata</name>
    <dbReference type="NCBI Taxonomy" id="72032"/>
    <lineage>
        <taxon>Eukaryota</taxon>
        <taxon>Fungi</taxon>
        <taxon>Dikarya</taxon>
        <taxon>Ascomycota</taxon>
        <taxon>Pezizomycotina</taxon>
        <taxon>Sordariomycetes</taxon>
        <taxon>Hypocreomycetidae</taxon>
        <taxon>Microascales</taxon>
        <taxon>Ceratocystidaceae</taxon>
        <taxon>Thielaviopsis</taxon>
    </lineage>
</organism>
<evidence type="ECO:0000256" key="3">
    <source>
        <dbReference type="ARBA" id="ARBA00009734"/>
    </source>
</evidence>
<protein>
    <recommendedName>
        <fullName evidence="9">Thioredoxin-like fold domain-containing protein</fullName>
    </recommendedName>
</protein>
<evidence type="ECO:0000256" key="5">
    <source>
        <dbReference type="ARBA" id="ARBA00023002"/>
    </source>
</evidence>
<evidence type="ECO:0000256" key="4">
    <source>
        <dbReference type="ARBA" id="ARBA00022946"/>
    </source>
</evidence>
<name>A0A0F4ZBM2_9PEZI</name>
<keyword evidence="6" id="KW-0496">Mitochondrion</keyword>
<dbReference type="OrthoDB" id="59229at2759"/>
<keyword evidence="4" id="KW-0809">Transit peptide</keyword>
<dbReference type="Pfam" id="PF07955">
    <property type="entry name" value="DUF1687"/>
    <property type="match status" value="1"/>
</dbReference>
<evidence type="ECO:0000256" key="6">
    <source>
        <dbReference type="ARBA" id="ARBA00023128"/>
    </source>
</evidence>
<dbReference type="InterPro" id="IPR012882">
    <property type="entry name" value="Fmp46"/>
</dbReference>
<proteinExistence type="inferred from homology"/>
<dbReference type="PANTHER" id="PTHR28071:SF1">
    <property type="entry name" value="REDOX PROTEIN FMP46, MITOCHONDRIAL-RELATED"/>
    <property type="match status" value="1"/>
</dbReference>
<comment type="subcellular location">
    <subcellularLocation>
        <location evidence="2">Mitochondrion</location>
    </subcellularLocation>
</comment>
<evidence type="ECO:0000256" key="1">
    <source>
        <dbReference type="ARBA" id="ARBA00002963"/>
    </source>
</evidence>
<comment type="caution">
    <text evidence="7">The sequence shown here is derived from an EMBL/GenBank/DDBJ whole genome shotgun (WGS) entry which is preliminary data.</text>
</comment>
<dbReference type="GO" id="GO:0005739">
    <property type="term" value="C:mitochondrion"/>
    <property type="evidence" value="ECO:0007669"/>
    <property type="project" value="UniProtKB-SubCell"/>
</dbReference>
<dbReference type="Gene3D" id="3.40.30.10">
    <property type="entry name" value="Glutaredoxin"/>
    <property type="match status" value="1"/>
</dbReference>
<keyword evidence="8" id="KW-1185">Reference proteome</keyword>
<evidence type="ECO:0000313" key="7">
    <source>
        <dbReference type="EMBL" id="KKA27944.1"/>
    </source>
</evidence>
<keyword evidence="5" id="KW-0560">Oxidoreductase</keyword>
<gene>
    <name evidence="7" type="ORF">TD95_001219</name>
</gene>
<dbReference type="SUPFAM" id="SSF52833">
    <property type="entry name" value="Thioredoxin-like"/>
    <property type="match status" value="1"/>
</dbReference>
<evidence type="ECO:0008006" key="9">
    <source>
        <dbReference type="Google" id="ProtNLM"/>
    </source>
</evidence>
<dbReference type="Proteomes" id="UP000033483">
    <property type="component" value="Unassembled WGS sequence"/>
</dbReference>
<dbReference type="GO" id="GO:0016491">
    <property type="term" value="F:oxidoreductase activity"/>
    <property type="evidence" value="ECO:0007669"/>
    <property type="project" value="UniProtKB-KW"/>
</dbReference>
<comment type="similarity">
    <text evidence="3">Belongs to the FMP46 family.</text>
</comment>
<dbReference type="EMBL" id="LAEV01001486">
    <property type="protein sequence ID" value="KKA27944.1"/>
    <property type="molecule type" value="Genomic_DNA"/>
</dbReference>
<evidence type="ECO:0000313" key="8">
    <source>
        <dbReference type="Proteomes" id="UP000033483"/>
    </source>
</evidence>
<dbReference type="PANTHER" id="PTHR28071">
    <property type="entry name" value="REDOX PROTEIN FMP46, MITOCHONDRIAL-RELATED"/>
    <property type="match status" value="1"/>
</dbReference>
<reference evidence="7 8" key="1">
    <citation type="submission" date="2015-03" db="EMBL/GenBank/DDBJ databases">
        <authorList>
            <person name="Radwan O."/>
            <person name="Al-Naeli F.A."/>
            <person name="Rendon G.A."/>
            <person name="Fields C."/>
        </authorList>
    </citation>
    <scope>NUCLEOTIDE SEQUENCE [LARGE SCALE GENOMIC DNA]</scope>
    <source>
        <strain evidence="7">CR-DP1</strain>
    </source>
</reference>
<dbReference type="AlphaFoldDB" id="A0A0F4ZBM2"/>
<sequence>MFRFPKTLDIITLFSKAGSPASVRVAEALKRAATASAGENPNARELFELNVTEENPTEDQVKTILSYVGANGISSVIHGATTESEALKTYKLNPGAFQRPVVVDWNNGKAIASDNESSILKLLNMQK</sequence>